<name>A0A0G1BDD8_9BACT</name>
<dbReference type="CDD" id="cd03823">
    <property type="entry name" value="GT4_ExpE7-like"/>
    <property type="match status" value="1"/>
</dbReference>
<dbReference type="InterPro" id="IPR028098">
    <property type="entry name" value="Glyco_trans_4-like_N"/>
</dbReference>
<keyword evidence="2" id="KW-0808">Transferase</keyword>
<protein>
    <submittedName>
        <fullName evidence="2">Glycosyltransferase</fullName>
    </submittedName>
</protein>
<gene>
    <name evidence="2" type="ORF">UV42_C0030G0008</name>
</gene>
<dbReference type="InterPro" id="IPR050194">
    <property type="entry name" value="Glycosyltransferase_grp1"/>
</dbReference>
<organism evidence="2 3">
    <name type="scientific">Candidatus Magasanikbacteria bacterium GW2011_GWE2_42_7</name>
    <dbReference type="NCBI Taxonomy" id="1619052"/>
    <lineage>
        <taxon>Bacteria</taxon>
        <taxon>Candidatus Magasanikiibacteriota</taxon>
    </lineage>
</organism>
<evidence type="ECO:0000259" key="1">
    <source>
        <dbReference type="Pfam" id="PF13439"/>
    </source>
</evidence>
<evidence type="ECO:0000313" key="3">
    <source>
        <dbReference type="Proteomes" id="UP000033867"/>
    </source>
</evidence>
<evidence type="ECO:0000313" key="2">
    <source>
        <dbReference type="EMBL" id="KKS71390.1"/>
    </source>
</evidence>
<dbReference type="Gene3D" id="3.40.50.2000">
    <property type="entry name" value="Glycogen Phosphorylase B"/>
    <property type="match status" value="2"/>
</dbReference>
<dbReference type="GO" id="GO:0016757">
    <property type="term" value="F:glycosyltransferase activity"/>
    <property type="evidence" value="ECO:0007669"/>
    <property type="project" value="TreeGrafter"/>
</dbReference>
<dbReference type="EMBL" id="LCEK01000030">
    <property type="protein sequence ID" value="KKS71390.1"/>
    <property type="molecule type" value="Genomic_DNA"/>
</dbReference>
<comment type="caution">
    <text evidence="2">The sequence shown here is derived from an EMBL/GenBank/DDBJ whole genome shotgun (WGS) entry which is preliminary data.</text>
</comment>
<reference evidence="2 3" key="1">
    <citation type="journal article" date="2015" name="Nature">
        <title>rRNA introns, odd ribosomes, and small enigmatic genomes across a large radiation of phyla.</title>
        <authorList>
            <person name="Brown C.T."/>
            <person name="Hug L.A."/>
            <person name="Thomas B.C."/>
            <person name="Sharon I."/>
            <person name="Castelle C.J."/>
            <person name="Singh A."/>
            <person name="Wilkins M.J."/>
            <person name="Williams K.H."/>
            <person name="Banfield J.F."/>
        </authorList>
    </citation>
    <scope>NUCLEOTIDE SEQUENCE [LARGE SCALE GENOMIC DNA]</scope>
</reference>
<proteinExistence type="predicted"/>
<dbReference type="AlphaFoldDB" id="A0A0G1BDD8"/>
<feature type="domain" description="Glycosyltransferase subfamily 4-like N-terminal" evidence="1">
    <location>
        <begin position="22"/>
        <end position="197"/>
    </location>
</feature>
<dbReference type="SUPFAM" id="SSF53756">
    <property type="entry name" value="UDP-Glycosyltransferase/glycogen phosphorylase"/>
    <property type="match status" value="1"/>
</dbReference>
<dbReference type="Pfam" id="PF13692">
    <property type="entry name" value="Glyco_trans_1_4"/>
    <property type="match status" value="1"/>
</dbReference>
<dbReference type="Pfam" id="PF13439">
    <property type="entry name" value="Glyco_transf_4"/>
    <property type="match status" value="1"/>
</dbReference>
<dbReference type="PANTHER" id="PTHR45947:SF13">
    <property type="entry name" value="TRANSFERASE"/>
    <property type="match status" value="1"/>
</dbReference>
<accession>A0A0G1BDD8</accession>
<dbReference type="Proteomes" id="UP000033867">
    <property type="component" value="Unassembled WGS sequence"/>
</dbReference>
<dbReference type="PANTHER" id="PTHR45947">
    <property type="entry name" value="SULFOQUINOVOSYL TRANSFERASE SQD2"/>
    <property type="match status" value="1"/>
</dbReference>
<sequence>MNSSTSMKICIINNLYPPLARGGAEQVVEKTVAGLLDAGHEVLLITLGKSKAIGKFGNLAIWEYEPKNFFFYTDSHTHSFFMRFLWHVVDMFHRGSARFVRDVLEKERPDVVHTHNLMGLGFLIPHVIRSLGIRHVHTVHDVQLVEPSGIILKQKEHSFRYNGLPTRVYAAMMRRLMGSPDVVISPSNFLLEFYRRWKFFSHSEFVQLRNPMTFGSRNTKHVARNTHHTFTFYYIGQVEEHKGVLFLLNTFLNFQTDKECELHIVGDGSKLDEVKKVAEKDNRIVIHGRVSRDELPRVFAEADMVIVPSLCYENSPTVIFESFAFGVPVLASHIEGIAELIEEGKQGMTFRAGDEKHLQEKLAWCLGHAAEVAEMGEHTGTFLEAMASQEYVPTLLALYTNT</sequence>